<gene>
    <name evidence="1" type="ORF">NEF87_004565</name>
</gene>
<accession>A0ABY6HXM5</accession>
<name>A0ABY6HXM5_9ARCH</name>
<organism evidence="1 2">
    <name type="scientific">Candidatus Lokiarchaeum ossiferum</name>
    <dbReference type="NCBI Taxonomy" id="2951803"/>
    <lineage>
        <taxon>Archaea</taxon>
        <taxon>Promethearchaeati</taxon>
        <taxon>Promethearchaeota</taxon>
        <taxon>Promethearchaeia</taxon>
        <taxon>Promethearchaeales</taxon>
        <taxon>Promethearchaeaceae</taxon>
        <taxon>Candidatus Lokiarchaeum</taxon>
    </lineage>
</organism>
<evidence type="ECO:0000313" key="2">
    <source>
        <dbReference type="Proteomes" id="UP001208689"/>
    </source>
</evidence>
<proteinExistence type="predicted"/>
<evidence type="ECO:0000313" key="1">
    <source>
        <dbReference type="EMBL" id="UYP48280.1"/>
    </source>
</evidence>
<protein>
    <submittedName>
        <fullName evidence="1">Uncharacterized protein</fullName>
    </submittedName>
</protein>
<dbReference type="Proteomes" id="UP001208689">
    <property type="component" value="Chromosome"/>
</dbReference>
<sequence length="105" mass="12789">MEKFDVRQFLNIFFDIMAKIANDLQPKKTKILEMTDDLEKALSFQKTFNDLLIQYEPELEAKYNLTFNKFNENTKMYQYYIDQYLNEQPLILKKYNDLKQQLRLG</sequence>
<reference evidence="1" key="1">
    <citation type="submission" date="2022-09" db="EMBL/GenBank/DDBJ databases">
        <title>Actin cytoskeleton and complex cell architecture in an #Asgard archaeon.</title>
        <authorList>
            <person name="Ponce Toledo R.I."/>
            <person name="Schleper C."/>
            <person name="Rodrigues Oliveira T."/>
            <person name="Wollweber F."/>
            <person name="Xu J."/>
            <person name="Rittmann S."/>
            <person name="Klingl A."/>
            <person name="Pilhofer M."/>
        </authorList>
    </citation>
    <scope>NUCLEOTIDE SEQUENCE</scope>
    <source>
        <strain evidence="1">B-35</strain>
    </source>
</reference>
<keyword evidence="2" id="KW-1185">Reference proteome</keyword>
<dbReference type="EMBL" id="CP104013">
    <property type="protein sequence ID" value="UYP48280.1"/>
    <property type="molecule type" value="Genomic_DNA"/>
</dbReference>